<keyword evidence="4" id="KW-0539">Nucleus</keyword>
<dbReference type="EMBL" id="JADAQX010000051">
    <property type="protein sequence ID" value="KAF8822475.1"/>
    <property type="molecule type" value="Genomic_DNA"/>
</dbReference>
<feature type="region of interest" description="Disordered" evidence="5">
    <location>
        <begin position="1"/>
        <end position="42"/>
    </location>
</feature>
<keyword evidence="3" id="KW-0866">Nonsense-mediated mRNA decay</keyword>
<name>A0ABQ7JFP7_9APIC</name>
<protein>
    <submittedName>
        <fullName evidence="7">Smg-4/UPF3 family protein</fullName>
    </submittedName>
</protein>
<accession>A0ABQ7JFP7</accession>
<dbReference type="CDD" id="cd12455">
    <property type="entry name" value="RRM_like_Smg4_UPF3"/>
    <property type="match status" value="1"/>
</dbReference>
<evidence type="ECO:0000256" key="1">
    <source>
        <dbReference type="ARBA" id="ARBA00004123"/>
    </source>
</evidence>
<evidence type="ECO:0000256" key="4">
    <source>
        <dbReference type="ARBA" id="ARBA00023242"/>
    </source>
</evidence>
<evidence type="ECO:0000256" key="5">
    <source>
        <dbReference type="SAM" id="MobiDB-lite"/>
    </source>
</evidence>
<dbReference type="InterPro" id="IPR012677">
    <property type="entry name" value="Nucleotide-bd_a/b_plait_sf"/>
</dbReference>
<gene>
    <name evidence="7" type="ORF">IE077_003698</name>
</gene>
<comment type="similarity">
    <text evidence="2">Belongs to the RENT3 family.</text>
</comment>
<proteinExistence type="inferred from homology"/>
<organism evidence="7 8">
    <name type="scientific">Cardiosporidium cionae</name>
    <dbReference type="NCBI Taxonomy" id="476202"/>
    <lineage>
        <taxon>Eukaryota</taxon>
        <taxon>Sar</taxon>
        <taxon>Alveolata</taxon>
        <taxon>Apicomplexa</taxon>
        <taxon>Aconoidasida</taxon>
        <taxon>Nephromycida</taxon>
        <taxon>Cardiosporidium</taxon>
    </lineage>
</organism>
<evidence type="ECO:0000313" key="8">
    <source>
        <dbReference type="Proteomes" id="UP000823046"/>
    </source>
</evidence>
<keyword evidence="8" id="KW-1185">Reference proteome</keyword>
<dbReference type="Proteomes" id="UP000823046">
    <property type="component" value="Unassembled WGS sequence"/>
</dbReference>
<dbReference type="PANTHER" id="PTHR13112:SF0">
    <property type="entry name" value="FI21285P1"/>
    <property type="match status" value="1"/>
</dbReference>
<dbReference type="Pfam" id="PF03467">
    <property type="entry name" value="Smg4_UPF3"/>
    <property type="match status" value="1"/>
</dbReference>
<dbReference type="InterPro" id="IPR005120">
    <property type="entry name" value="UPF3_dom"/>
</dbReference>
<dbReference type="InterPro" id="IPR039722">
    <property type="entry name" value="Upf3"/>
</dbReference>
<dbReference type="SUPFAM" id="SSF54928">
    <property type="entry name" value="RNA-binding domain, RBD"/>
    <property type="match status" value="1"/>
</dbReference>
<evidence type="ECO:0000256" key="3">
    <source>
        <dbReference type="ARBA" id="ARBA00023161"/>
    </source>
</evidence>
<dbReference type="Gene3D" id="3.30.70.330">
    <property type="match status" value="1"/>
</dbReference>
<comment type="subcellular location">
    <subcellularLocation>
        <location evidence="1">Nucleus</location>
    </subcellularLocation>
</comment>
<evidence type="ECO:0000256" key="2">
    <source>
        <dbReference type="ARBA" id="ARBA00005991"/>
    </source>
</evidence>
<dbReference type="PANTHER" id="PTHR13112">
    <property type="entry name" value="UPF3 REGULATOR OF NONSENSE TRANSCRIPTS-LIKE PROTEIN"/>
    <property type="match status" value="1"/>
</dbReference>
<sequence>MPQTEQSGRAPRRHPQRRGNSIFPMQGSPVKHPPPSSISAPQDNKRTNLVILKKSPPAHPVRSVHLTKEHQATHKTTLVAPSVPAAAPEETSEAVQAIANTYNSKLRTKVLVRLLPPTLTEKEFLDSVGPKFQLAINWCRFVPGKRRKRQSSIERSSACYLNFISTGDAEAFIKAYHGHTFVDENHLTYRAVACIAPFQKISQKIVSDRRENTYQSDYFYIEFLKQLTEKKKRIEKNLASSNQINVVLDDKGETITPLLLSFHDRHGVSTTVSGKSYTLDDYKREFLPLEIEQLVPTLKRENGTVRSIDSPSTKRKIANKTGKRYKNRVSKGHSLLSKADLTKKEEDKVVRNSDTYGIHFSFIFELFDEKHYIS</sequence>
<reference evidence="7 8" key="1">
    <citation type="journal article" date="2020" name="bioRxiv">
        <title>Metabolic contributions of an alphaproteobacterial endosymbiont in the apicomplexan Cardiosporidium cionae.</title>
        <authorList>
            <person name="Hunter E.S."/>
            <person name="Paight C.J."/>
            <person name="Lane C.E."/>
        </authorList>
    </citation>
    <scope>NUCLEOTIDE SEQUENCE [LARGE SCALE GENOMIC DNA]</scope>
    <source>
        <strain evidence="7">ESH_2018</strain>
    </source>
</reference>
<dbReference type="InterPro" id="IPR035979">
    <property type="entry name" value="RBD_domain_sf"/>
</dbReference>
<comment type="caution">
    <text evidence="7">The sequence shown here is derived from an EMBL/GenBank/DDBJ whole genome shotgun (WGS) entry which is preliminary data.</text>
</comment>
<feature type="domain" description="UPF3" evidence="6">
    <location>
        <begin position="107"/>
        <end position="259"/>
    </location>
</feature>
<evidence type="ECO:0000259" key="6">
    <source>
        <dbReference type="Pfam" id="PF03467"/>
    </source>
</evidence>
<evidence type="ECO:0000313" key="7">
    <source>
        <dbReference type="EMBL" id="KAF8822475.1"/>
    </source>
</evidence>